<keyword evidence="2 5" id="KW-0812">Transmembrane</keyword>
<feature type="transmembrane region" description="Helical" evidence="5">
    <location>
        <begin position="216"/>
        <end position="235"/>
    </location>
</feature>
<dbReference type="HAMAP" id="MF_01600">
    <property type="entry name" value="UPF0182"/>
    <property type="match status" value="1"/>
</dbReference>
<dbReference type="EMBL" id="JADAQT010000047">
    <property type="protein sequence ID" value="MBE1874687.1"/>
    <property type="molecule type" value="Genomic_DNA"/>
</dbReference>
<dbReference type="PANTHER" id="PTHR39344">
    <property type="entry name" value="UPF0182 PROTEIN SLL1060"/>
    <property type="match status" value="1"/>
</dbReference>
<name>A0ABR9MV92_9MICO</name>
<sequence length="1007" mass="109249">MSFAVPRPRQGGAPPARRRSPLGAAIVAVAVVVVALLLMAQFWTEILWFEQIGFSRVIWTEWITRGLLFVLGFLVMGGAVFASFAVAYRARPMYVPSAEQATLEQYREAIEPLRRVVTFAAPVLVGFFAGIAASAQWQTVLMAMNAESFGQVDPEFQTDLSFYVFLLPALRSIVGFLMAVVIISGIAGVVTHYLYGGLRVGPAQGNLPRTTTAARVHIAVIGTVLMLLFAANYWLDRYSILASAGDRFDGASYSDIHAVIPAKGILAVVALLVAVLFLVAAFRGNWQLPAIGVGLMVVSAIVIGGIYPAVVQRFQVTPNAQELEQPFIQRNIDATLAAFDIKDIETQNYNATTEAEEGALREDADTTASIRLLDPEIVSPSFRQLQQNKQYYNFSDSLSVDRYEIDGESRDTVIAVRELNQDGLGSDQRNWVNDHTVYTHGYGVVAAYGNQLGPGGQPAFFEGGIPSEGAITELEGEYEPRIYFSPSTVNYSVVGKPDDGREPWELDYPADDADGGDQVRTTFEGDGGPSIGSFGSKLLYALKFGEEQLLLSDRVTEESQILYDRDPQQRVAKVAPWLTLDNRVYPAVVDGRVKWIVDAYTTTDQYPYSAFMQMQEATTDTLTLQQEGAPVNLPAEVNYIRNSVKATVDAYDGSVDLYAWEPEDPVLQTWENVFPGSVKPLEEMSGELMSHVRYPEDMFKVQRSLLTEYHVTDARDFFSGNDFWNNPEDPTSDATVSPLQPPYYLTLQMPGQEESSFSLTSTFIPGGNTPRQILTGFLAADADAGSTAGQKDEDYGTLRLLELPRDTTVPGPGQVQNIFNSDPVAGEQLRILEQGRSTVLLGNQLTLPVGGGLVYVQPVYIQSAEGTSIPLLHKVMVAFGDEVGYADTLTEALDQVFGGDAGAEAGDAEGATEGEAPEAPVDGEEPAVPEDPGAEEPGDEPTADPGEEPAVPSGDLEEALQRASNAMEDARQAQQEGDWAAYGEAQEELQQAIEDAIAAEAAGTGAE</sequence>
<accession>A0ABR9MV92</accession>
<dbReference type="Proteomes" id="UP000625527">
    <property type="component" value="Unassembled WGS sequence"/>
</dbReference>
<protein>
    <recommendedName>
        <fullName evidence="5">UPF0182 protein IHE71_03065</fullName>
    </recommendedName>
</protein>
<comment type="similarity">
    <text evidence="5">Belongs to the UPF0182 family.</text>
</comment>
<feature type="transmembrane region" description="Helical" evidence="5">
    <location>
        <begin position="63"/>
        <end position="88"/>
    </location>
</feature>
<reference evidence="7 8" key="1">
    <citation type="submission" date="2020-10" db="EMBL/GenBank/DDBJ databases">
        <title>Myceligenerans pegani sp. nov., an endophytic actinomycete isolated from Peganum harmala L. in Xinjiang, China.</title>
        <authorList>
            <person name="Xin L."/>
        </authorList>
    </citation>
    <scope>NUCLEOTIDE SEQUENCE [LARGE SCALE GENOMIC DNA]</scope>
    <source>
        <strain evidence="7 8">TRM65318</strain>
    </source>
</reference>
<comment type="caution">
    <text evidence="7">The sequence shown here is derived from an EMBL/GenBank/DDBJ whole genome shotgun (WGS) entry which is preliminary data.</text>
</comment>
<feature type="transmembrane region" description="Helical" evidence="5">
    <location>
        <begin position="116"/>
        <end position="137"/>
    </location>
</feature>
<comment type="subcellular location">
    <subcellularLocation>
        <location evidence="5">Cell membrane</location>
        <topology evidence="5">Multi-pass membrane protein</topology>
    </subcellularLocation>
</comment>
<dbReference type="RefSeq" id="WP_192861254.1">
    <property type="nucleotide sequence ID" value="NZ_JADAQT010000047.1"/>
</dbReference>
<keyword evidence="1 5" id="KW-1003">Cell membrane</keyword>
<evidence type="ECO:0000313" key="8">
    <source>
        <dbReference type="Proteomes" id="UP000625527"/>
    </source>
</evidence>
<evidence type="ECO:0000256" key="6">
    <source>
        <dbReference type="SAM" id="MobiDB-lite"/>
    </source>
</evidence>
<feature type="region of interest" description="Disordered" evidence="6">
    <location>
        <begin position="900"/>
        <end position="984"/>
    </location>
</feature>
<dbReference type="PANTHER" id="PTHR39344:SF1">
    <property type="entry name" value="UPF0182 PROTEIN SLL1060"/>
    <property type="match status" value="1"/>
</dbReference>
<feature type="transmembrane region" description="Helical" evidence="5">
    <location>
        <begin position="288"/>
        <end position="310"/>
    </location>
</feature>
<evidence type="ECO:0000256" key="4">
    <source>
        <dbReference type="ARBA" id="ARBA00023136"/>
    </source>
</evidence>
<evidence type="ECO:0000256" key="2">
    <source>
        <dbReference type="ARBA" id="ARBA00022692"/>
    </source>
</evidence>
<feature type="transmembrane region" description="Helical" evidence="5">
    <location>
        <begin position="21"/>
        <end position="43"/>
    </location>
</feature>
<evidence type="ECO:0000256" key="1">
    <source>
        <dbReference type="ARBA" id="ARBA00022475"/>
    </source>
</evidence>
<evidence type="ECO:0000256" key="3">
    <source>
        <dbReference type="ARBA" id="ARBA00022989"/>
    </source>
</evidence>
<organism evidence="7 8">
    <name type="scientific">Myceligenerans pegani</name>
    <dbReference type="NCBI Taxonomy" id="2776917"/>
    <lineage>
        <taxon>Bacteria</taxon>
        <taxon>Bacillati</taxon>
        <taxon>Actinomycetota</taxon>
        <taxon>Actinomycetes</taxon>
        <taxon>Micrococcales</taxon>
        <taxon>Promicromonosporaceae</taxon>
        <taxon>Myceligenerans</taxon>
    </lineage>
</organism>
<feature type="transmembrane region" description="Helical" evidence="5">
    <location>
        <begin position="173"/>
        <end position="195"/>
    </location>
</feature>
<keyword evidence="8" id="KW-1185">Reference proteome</keyword>
<keyword evidence="4 5" id="KW-0472">Membrane</keyword>
<gene>
    <name evidence="7" type="ORF">IHE71_03065</name>
</gene>
<keyword evidence="3 5" id="KW-1133">Transmembrane helix</keyword>
<evidence type="ECO:0000256" key="5">
    <source>
        <dbReference type="HAMAP-Rule" id="MF_01600"/>
    </source>
</evidence>
<evidence type="ECO:0000313" key="7">
    <source>
        <dbReference type="EMBL" id="MBE1874687.1"/>
    </source>
</evidence>
<dbReference type="Pfam" id="PF03699">
    <property type="entry name" value="UPF0182"/>
    <property type="match status" value="1"/>
</dbReference>
<feature type="compositionally biased region" description="Acidic residues" evidence="6">
    <location>
        <begin position="906"/>
        <end position="947"/>
    </location>
</feature>
<feature type="transmembrane region" description="Helical" evidence="5">
    <location>
        <begin position="255"/>
        <end position="281"/>
    </location>
</feature>
<dbReference type="InterPro" id="IPR005372">
    <property type="entry name" value="UPF0182"/>
</dbReference>
<proteinExistence type="inferred from homology"/>